<keyword evidence="2" id="KW-1185">Reference proteome</keyword>
<dbReference type="AlphaFoldDB" id="A0A259U4F5"/>
<comment type="caution">
    <text evidence="1">The sequence shown here is derived from an EMBL/GenBank/DDBJ whole genome shotgun (WGS) entry which is preliminary data.</text>
</comment>
<evidence type="ECO:0000313" key="1">
    <source>
        <dbReference type="EMBL" id="OZC04704.1"/>
    </source>
</evidence>
<dbReference type="Gene3D" id="3.10.450.50">
    <property type="match status" value="1"/>
</dbReference>
<dbReference type="InParanoid" id="A0A259U4F5"/>
<dbReference type="InterPro" id="IPR032710">
    <property type="entry name" value="NTF2-like_dom_sf"/>
</dbReference>
<accession>A0A259U4F5</accession>
<evidence type="ECO:0000313" key="2">
    <source>
        <dbReference type="Proteomes" id="UP000216446"/>
    </source>
</evidence>
<name>A0A259U4F5_9BACT</name>
<evidence type="ECO:0008006" key="3">
    <source>
        <dbReference type="Google" id="ProtNLM"/>
    </source>
</evidence>
<dbReference type="SUPFAM" id="SSF54427">
    <property type="entry name" value="NTF2-like"/>
    <property type="match status" value="1"/>
</dbReference>
<sequence length="126" mass="14030">MAQVKATIATLFDGMRAGDSTMVRSTFHPDMRLNTVAQDGEGYRLVGGDAERFLQAVGTPHDEAWDERIGEIDVRVDAGLATAWMAYRFYVGDTFSHCGVNSMQLARLDGRWQIVSLVDTRRQACE</sequence>
<organism evidence="1 2">
    <name type="scientific">Rubricoccus marinus</name>
    <dbReference type="NCBI Taxonomy" id="716817"/>
    <lineage>
        <taxon>Bacteria</taxon>
        <taxon>Pseudomonadati</taxon>
        <taxon>Rhodothermota</taxon>
        <taxon>Rhodothermia</taxon>
        <taxon>Rhodothermales</taxon>
        <taxon>Rubricoccaceae</taxon>
        <taxon>Rubricoccus</taxon>
    </lineage>
</organism>
<dbReference type="Proteomes" id="UP000216446">
    <property type="component" value="Unassembled WGS sequence"/>
</dbReference>
<reference evidence="1 2" key="1">
    <citation type="submission" date="2016-11" db="EMBL/GenBank/DDBJ databases">
        <title>Study of marine rhodopsin-containing bacteria.</title>
        <authorList>
            <person name="Yoshizawa S."/>
            <person name="Kumagai Y."/>
            <person name="Kogure K."/>
        </authorList>
    </citation>
    <scope>NUCLEOTIDE SEQUENCE [LARGE SCALE GENOMIC DNA]</scope>
    <source>
        <strain evidence="1 2">SG-29</strain>
    </source>
</reference>
<dbReference type="InterPro" id="IPR039437">
    <property type="entry name" value="FrzH/put_lumazine-bd"/>
</dbReference>
<dbReference type="Pfam" id="PF12893">
    <property type="entry name" value="Lumazine_bd_2"/>
    <property type="match status" value="1"/>
</dbReference>
<proteinExistence type="predicted"/>
<protein>
    <recommendedName>
        <fullName evidence="3">DUF4440 domain-containing protein</fullName>
    </recommendedName>
</protein>
<dbReference type="EMBL" id="MQWB01000001">
    <property type="protein sequence ID" value="OZC04704.1"/>
    <property type="molecule type" value="Genomic_DNA"/>
</dbReference>
<gene>
    <name evidence="1" type="ORF">BSZ36_11405</name>
</gene>